<evidence type="ECO:0000313" key="2">
    <source>
        <dbReference type="EMBL" id="AQT25288.1"/>
    </source>
</evidence>
<gene>
    <name evidence="2" type="ORF">PR1_112</name>
</gene>
<dbReference type="EMBL" id="KY363465">
    <property type="protein sequence ID" value="AQT25288.1"/>
    <property type="molecule type" value="Genomic_DNA"/>
</dbReference>
<evidence type="ECO:0000313" key="3">
    <source>
        <dbReference type="Proteomes" id="UP000222417"/>
    </source>
</evidence>
<evidence type="ECO:0008006" key="4">
    <source>
        <dbReference type="Google" id="ProtNLM"/>
    </source>
</evidence>
<accession>A0A1S6KV24</accession>
<evidence type="ECO:0000256" key="1">
    <source>
        <dbReference type="SAM" id="MobiDB-lite"/>
    </source>
</evidence>
<name>A0A1S6KV24_9CAUD</name>
<protein>
    <recommendedName>
        <fullName evidence="4">D3 protein</fullName>
    </recommendedName>
</protein>
<dbReference type="Proteomes" id="UP000222417">
    <property type="component" value="Segment"/>
</dbReference>
<proteinExistence type="predicted"/>
<sequence length="132" mass="14208">MSELDKVALADRYVEVISAYPEDERPSITTEVVKQVAEEFGIPANSARLHISRDPRGVYIKKDSAKKSTSADGEKKTGGTRTSKAAAQAELKAALMDAGAPEDKVAEGEEIIEKMTGKAALFLAELIRSITK</sequence>
<keyword evidence="3" id="KW-1185">Reference proteome</keyword>
<organism evidence="2 3">
    <name type="scientific">Providencia phage vB_PreS_PR1</name>
    <dbReference type="NCBI Taxonomy" id="1931407"/>
    <lineage>
        <taxon>Viruses</taxon>
        <taxon>Duplodnaviria</taxon>
        <taxon>Heunggongvirae</taxon>
        <taxon>Uroviricota</taxon>
        <taxon>Caudoviricetes</taxon>
        <taxon>Demerecviridae</taxon>
        <taxon>Priunavirus</taxon>
        <taxon>Priunavirus PR1</taxon>
    </lineage>
</organism>
<feature type="region of interest" description="Disordered" evidence="1">
    <location>
        <begin position="60"/>
        <end position="84"/>
    </location>
</feature>
<reference evidence="2 3" key="1">
    <citation type="submission" date="2016-12" db="EMBL/GenBank/DDBJ databases">
        <title>Providencia rettgeri phage vB-PreS_PR1 - a deep-branching member of the T5-like siphoviruses.</title>
        <authorList>
            <person name="Oliveira H."/>
            <person name="Pinto G."/>
            <person name="Hendrix H."/>
            <person name="Noben J.-P."/>
            <person name="Gawor J."/>
            <person name="Lobocka M."/>
            <person name="Lavigne R."/>
            <person name="Azeredo J."/>
        </authorList>
    </citation>
    <scope>NUCLEOTIDE SEQUENCE [LARGE SCALE GENOMIC DNA]</scope>
</reference>